<dbReference type="KEGG" id="xal:XALC_1251"/>
<keyword evidence="3" id="KW-1185">Reference proteome</keyword>
<dbReference type="eggNOG" id="ENOG502ZFBN">
    <property type="taxonomic scope" value="Bacteria"/>
</dbReference>
<evidence type="ECO:0000313" key="3">
    <source>
        <dbReference type="Proteomes" id="UP000001890"/>
    </source>
</evidence>
<accession>D2UA31</accession>
<sequence>MQTRPPHAKLTSHGWRGCRRVASIATIAATTTSMPRPLLAYLALLLSTNALADATPPATRPSTMAAATTNDEANNPLPIRSQSQLDAYLRAHAGEPTPLDAFSPGARERFIDGLMFGRNGLSGFDTQDLAQLTREQGRALLALFGAAQYADTLPHWAKQAHNVDATATIGALERRYNGYERVLSKLQHEGRDPWPSLRAALPEAFDRSAAAQLDSTSLALLYRAIVATYTLRPTAAGLEAQLHTLNLLRDRGQADAAQLDATGNALLLAHRTEDARRLLATGGDADWPHWLRFDDRLGPGAHGPTLWSLDAGGTTLRRQPIDLRRPRILVTAGCHFAADAARAIANDPELGPAFRRHALWLSLPPGKEDMSDVRAWNQRHPQMPLHPIYEQQEWPLLPRHWAMPTFFLVRDGRVQAQLQGWPADDQAQRRALKRMLQRAGLLR</sequence>
<dbReference type="STRING" id="380358.XALC_1251"/>
<name>D2UA31_XANAP</name>
<evidence type="ECO:0000256" key="1">
    <source>
        <dbReference type="SAM" id="MobiDB-lite"/>
    </source>
</evidence>
<feature type="region of interest" description="Disordered" evidence="1">
    <location>
        <begin position="56"/>
        <end position="77"/>
    </location>
</feature>
<feature type="compositionally biased region" description="Polar residues" evidence="1">
    <location>
        <begin position="60"/>
        <end position="73"/>
    </location>
</feature>
<gene>
    <name evidence="2" type="ordered locus">XALc_1251</name>
</gene>
<proteinExistence type="predicted"/>
<evidence type="ECO:0000313" key="2">
    <source>
        <dbReference type="EMBL" id="CBA15760.1"/>
    </source>
</evidence>
<protein>
    <recommendedName>
        <fullName evidence="4">Thioredoxin domain-containing protein</fullName>
    </recommendedName>
</protein>
<dbReference type="AlphaFoldDB" id="D2UA31"/>
<evidence type="ECO:0008006" key="4">
    <source>
        <dbReference type="Google" id="ProtNLM"/>
    </source>
</evidence>
<reference evidence="2 3" key="1">
    <citation type="journal article" date="2009" name="BMC Genomics">
        <title>The complete genome sequence of Xanthomonas albilineans provides new insights into the reductive genome evolution of the xylem-limited Xanthomonadaceae.</title>
        <authorList>
            <person name="Pieretti I."/>
            <person name="Royer M."/>
            <person name="Barbe V."/>
            <person name="Carrere S."/>
            <person name="Koebnik R."/>
            <person name="Cociancich S."/>
            <person name="Couloux A."/>
            <person name="Darrasse A."/>
            <person name="Gouzy J."/>
            <person name="Jacques M.A."/>
            <person name="Lauber E."/>
            <person name="Manceau C."/>
            <person name="Mangenot S."/>
            <person name="Poussier S."/>
            <person name="Segurens B."/>
            <person name="Szurek B."/>
            <person name="Verdier V."/>
            <person name="Arlat M."/>
            <person name="Rott P."/>
        </authorList>
    </citation>
    <scope>NUCLEOTIDE SEQUENCE [LARGE SCALE GENOMIC DNA]</scope>
    <source>
        <strain evidence="3">GPE PC73 / CFBP 7063</strain>
    </source>
</reference>
<dbReference type="Proteomes" id="UP000001890">
    <property type="component" value="Chromosome"/>
</dbReference>
<dbReference type="EMBL" id="FP565176">
    <property type="protein sequence ID" value="CBA15760.1"/>
    <property type="molecule type" value="Genomic_DNA"/>
</dbReference>
<organism evidence="2 3">
    <name type="scientific">Xanthomonas albilineans (strain GPE PC73 / CFBP 7063)</name>
    <dbReference type="NCBI Taxonomy" id="380358"/>
    <lineage>
        <taxon>Bacteria</taxon>
        <taxon>Pseudomonadati</taxon>
        <taxon>Pseudomonadota</taxon>
        <taxon>Gammaproteobacteria</taxon>
        <taxon>Lysobacterales</taxon>
        <taxon>Lysobacteraceae</taxon>
        <taxon>Xanthomonas</taxon>
    </lineage>
</organism>